<dbReference type="RefSeq" id="WP_106608054.1">
    <property type="nucleotide sequence ID" value="NZ_PYGJ01000004.1"/>
</dbReference>
<evidence type="ECO:0000313" key="2">
    <source>
        <dbReference type="EMBL" id="PSL20034.1"/>
    </source>
</evidence>
<dbReference type="OrthoDB" id="7862519at2"/>
<dbReference type="Proteomes" id="UP000240418">
    <property type="component" value="Unassembled WGS sequence"/>
</dbReference>
<evidence type="ECO:0000313" key="3">
    <source>
        <dbReference type="Proteomes" id="UP000240418"/>
    </source>
</evidence>
<evidence type="ECO:0000256" key="1">
    <source>
        <dbReference type="SAM" id="Phobius"/>
    </source>
</evidence>
<dbReference type="AlphaFoldDB" id="A0A2P8FEA6"/>
<keyword evidence="1" id="KW-0472">Membrane</keyword>
<gene>
    <name evidence="2" type="ORF">CLV88_10493</name>
</gene>
<reference evidence="2 3" key="1">
    <citation type="submission" date="2018-03" db="EMBL/GenBank/DDBJ databases">
        <title>Genomic Encyclopedia of Archaeal and Bacterial Type Strains, Phase II (KMG-II): from individual species to whole genera.</title>
        <authorList>
            <person name="Goeker M."/>
        </authorList>
    </citation>
    <scope>NUCLEOTIDE SEQUENCE [LARGE SCALE GENOMIC DNA]</scope>
    <source>
        <strain evidence="2 3">DSM 100673</strain>
    </source>
</reference>
<keyword evidence="1" id="KW-0812">Transmembrane</keyword>
<name>A0A2P8FEA6_9RHOB</name>
<feature type="transmembrane region" description="Helical" evidence="1">
    <location>
        <begin position="17"/>
        <end position="35"/>
    </location>
</feature>
<keyword evidence="1" id="KW-1133">Transmembrane helix</keyword>
<keyword evidence="3" id="KW-1185">Reference proteome</keyword>
<protein>
    <submittedName>
        <fullName evidence="2">Uncharacterized protein</fullName>
    </submittedName>
</protein>
<proteinExistence type="predicted"/>
<sequence length="159" mass="17404">MQEEILAVVGASAPRRWFGIVVMALLGGILIYFAMSTPPTLPWQVFLIVTGLAALWLADRTRRATEYMVELTSDGLRSSSGEVIATLDEIANVERGTFAMKPSNGFLVRLKKPRPRRWQPGLWWAMGRKVGIGGVTPGSQSKVMAQMLEALLVEKSSGS</sequence>
<accession>A0A2P8FEA6</accession>
<comment type="caution">
    <text evidence="2">The sequence shown here is derived from an EMBL/GenBank/DDBJ whole genome shotgun (WGS) entry which is preliminary data.</text>
</comment>
<organism evidence="2 3">
    <name type="scientific">Shimia abyssi</name>
    <dbReference type="NCBI Taxonomy" id="1662395"/>
    <lineage>
        <taxon>Bacteria</taxon>
        <taxon>Pseudomonadati</taxon>
        <taxon>Pseudomonadota</taxon>
        <taxon>Alphaproteobacteria</taxon>
        <taxon>Rhodobacterales</taxon>
        <taxon>Roseobacteraceae</taxon>
    </lineage>
</organism>
<dbReference type="EMBL" id="PYGJ01000004">
    <property type="protein sequence ID" value="PSL20034.1"/>
    <property type="molecule type" value="Genomic_DNA"/>
</dbReference>
<feature type="transmembrane region" description="Helical" evidence="1">
    <location>
        <begin position="41"/>
        <end position="58"/>
    </location>
</feature>